<evidence type="ECO:0000313" key="10">
    <source>
        <dbReference type="Proteomes" id="UP000007264"/>
    </source>
</evidence>
<name>I0YNP9_COCSC</name>
<dbReference type="KEGG" id="csl:COCSUDRAFT_25603"/>
<evidence type="ECO:0000256" key="7">
    <source>
        <dbReference type="ARBA" id="ARBA00023212"/>
    </source>
</evidence>
<dbReference type="GO" id="GO:0005868">
    <property type="term" value="C:cytoplasmic dynein complex"/>
    <property type="evidence" value="ECO:0007669"/>
    <property type="project" value="TreeGrafter"/>
</dbReference>
<keyword evidence="3 8" id="KW-0963">Cytoplasm</keyword>
<dbReference type="AlphaFoldDB" id="I0YNP9"/>
<dbReference type="PROSITE" id="PS01239">
    <property type="entry name" value="DYNEIN_LIGHT_1"/>
    <property type="match status" value="1"/>
</dbReference>
<dbReference type="SMART" id="SM01375">
    <property type="entry name" value="Dynein_light"/>
    <property type="match status" value="1"/>
</dbReference>
<keyword evidence="10" id="KW-1185">Reference proteome</keyword>
<evidence type="ECO:0000256" key="8">
    <source>
        <dbReference type="RuleBase" id="RU365010"/>
    </source>
</evidence>
<evidence type="ECO:0000256" key="1">
    <source>
        <dbReference type="ARBA" id="ARBA00004245"/>
    </source>
</evidence>
<dbReference type="InterPro" id="IPR037177">
    <property type="entry name" value="DLC_sf"/>
</dbReference>
<sequence length="89" mass="10335">MEEKRVVIKCVDMREDLQSEAIQCASEAMELYTVEKDIAATIKKHFDEKFKPTWHCIVGRNFGSYVTHESSHFIYFYIGPQAILLFKSG</sequence>
<dbReference type="STRING" id="574566.I0YNP9"/>
<dbReference type="CDD" id="cd21452">
    <property type="entry name" value="DLC-like_DYNLL1_DYNLL2"/>
    <property type="match status" value="1"/>
</dbReference>
<dbReference type="InterPro" id="IPR001372">
    <property type="entry name" value="Dynein_light_chain_typ-1/2"/>
</dbReference>
<evidence type="ECO:0000256" key="6">
    <source>
        <dbReference type="ARBA" id="ARBA00023175"/>
    </source>
</evidence>
<dbReference type="Proteomes" id="UP000007264">
    <property type="component" value="Unassembled WGS sequence"/>
</dbReference>
<gene>
    <name evidence="9" type="ORF">COCSUDRAFT_25603</name>
</gene>
<keyword evidence="7 8" id="KW-0206">Cytoskeleton</keyword>
<keyword evidence="5 8" id="KW-0243">Dynein</keyword>
<comment type="subcellular location">
    <subcellularLocation>
        <location evidence="1 8">Cytoplasm</location>
        <location evidence="1 8">Cytoskeleton</location>
    </subcellularLocation>
</comment>
<dbReference type="OrthoDB" id="10033309at2759"/>
<comment type="caution">
    <text evidence="9">The sequence shown here is derived from an EMBL/GenBank/DDBJ whole genome shotgun (WGS) entry which is preliminary data.</text>
</comment>
<evidence type="ECO:0000256" key="4">
    <source>
        <dbReference type="ARBA" id="ARBA00022701"/>
    </source>
</evidence>
<dbReference type="EMBL" id="AGSI01000017">
    <property type="protein sequence ID" value="EIE20018.1"/>
    <property type="molecule type" value="Genomic_DNA"/>
</dbReference>
<dbReference type="Gene3D" id="3.30.740.10">
    <property type="entry name" value="Protein Inhibitor Of Neuronal Nitric Oxide Synthase"/>
    <property type="match status" value="1"/>
</dbReference>
<evidence type="ECO:0000256" key="5">
    <source>
        <dbReference type="ARBA" id="ARBA00023017"/>
    </source>
</evidence>
<dbReference type="RefSeq" id="XP_005644562.1">
    <property type="nucleotide sequence ID" value="XM_005644505.1"/>
</dbReference>
<dbReference type="GeneID" id="17037992"/>
<dbReference type="PANTHER" id="PTHR11886:SF113">
    <property type="entry name" value="DYNEIN LIGHT CHAIN 2, CYTOPLASMIC"/>
    <property type="match status" value="1"/>
</dbReference>
<protein>
    <recommendedName>
        <fullName evidence="8">Dynein light chain</fullName>
    </recommendedName>
</protein>
<dbReference type="GO" id="GO:0045505">
    <property type="term" value="F:dynein intermediate chain binding"/>
    <property type="evidence" value="ECO:0007669"/>
    <property type="project" value="TreeGrafter"/>
</dbReference>
<keyword evidence="4 8" id="KW-0493">Microtubule</keyword>
<evidence type="ECO:0000313" key="9">
    <source>
        <dbReference type="EMBL" id="EIE20018.1"/>
    </source>
</evidence>
<reference evidence="9 10" key="1">
    <citation type="journal article" date="2012" name="Genome Biol.">
        <title>The genome of the polar eukaryotic microalga coccomyxa subellipsoidea reveals traits of cold adaptation.</title>
        <authorList>
            <person name="Blanc G."/>
            <person name="Agarkova I."/>
            <person name="Grimwood J."/>
            <person name="Kuo A."/>
            <person name="Brueggeman A."/>
            <person name="Dunigan D."/>
            <person name="Gurnon J."/>
            <person name="Ladunga I."/>
            <person name="Lindquist E."/>
            <person name="Lucas S."/>
            <person name="Pangilinan J."/>
            <person name="Proschold T."/>
            <person name="Salamov A."/>
            <person name="Schmutz J."/>
            <person name="Weeks D."/>
            <person name="Yamada T."/>
            <person name="Claverie J.M."/>
            <person name="Grigoriev I."/>
            <person name="Van Etten J."/>
            <person name="Lomsadze A."/>
            <person name="Borodovsky M."/>
        </authorList>
    </citation>
    <scope>NUCLEOTIDE SEQUENCE [LARGE SCALE GENOMIC DNA]</scope>
    <source>
        <strain evidence="9 10">C-169</strain>
    </source>
</reference>
<dbReference type="Pfam" id="PF01221">
    <property type="entry name" value="Dynein_light"/>
    <property type="match status" value="1"/>
</dbReference>
<comment type="similarity">
    <text evidence="2 8">Belongs to the dynein light chain family.</text>
</comment>
<dbReference type="PANTHER" id="PTHR11886">
    <property type="entry name" value="DYNEIN LIGHT CHAIN"/>
    <property type="match status" value="1"/>
</dbReference>
<evidence type="ECO:0000256" key="3">
    <source>
        <dbReference type="ARBA" id="ARBA00022490"/>
    </source>
</evidence>
<dbReference type="InterPro" id="IPR019763">
    <property type="entry name" value="Dynein_light_1/2_CS"/>
</dbReference>
<organism evidence="9 10">
    <name type="scientific">Coccomyxa subellipsoidea (strain C-169)</name>
    <name type="common">Green microalga</name>
    <dbReference type="NCBI Taxonomy" id="574566"/>
    <lineage>
        <taxon>Eukaryota</taxon>
        <taxon>Viridiplantae</taxon>
        <taxon>Chlorophyta</taxon>
        <taxon>core chlorophytes</taxon>
        <taxon>Trebouxiophyceae</taxon>
        <taxon>Trebouxiophyceae incertae sedis</taxon>
        <taxon>Coccomyxaceae</taxon>
        <taxon>Coccomyxa</taxon>
        <taxon>Coccomyxa subellipsoidea</taxon>
    </lineage>
</organism>
<dbReference type="GO" id="GO:0007017">
    <property type="term" value="P:microtubule-based process"/>
    <property type="evidence" value="ECO:0007669"/>
    <property type="project" value="InterPro"/>
</dbReference>
<evidence type="ECO:0000256" key="2">
    <source>
        <dbReference type="ARBA" id="ARBA00010156"/>
    </source>
</evidence>
<keyword evidence="6 8" id="KW-0505">Motor protein</keyword>
<dbReference type="SUPFAM" id="SSF54648">
    <property type="entry name" value="DLC"/>
    <property type="match status" value="1"/>
</dbReference>
<accession>I0YNP9</accession>
<dbReference type="GO" id="GO:0005874">
    <property type="term" value="C:microtubule"/>
    <property type="evidence" value="ECO:0007669"/>
    <property type="project" value="UniProtKB-KW"/>
</dbReference>
<proteinExistence type="inferred from homology"/>
<dbReference type="FunFam" id="3.30.740.10:FF:000001">
    <property type="entry name" value="Dynein light chain"/>
    <property type="match status" value="1"/>
</dbReference>
<dbReference type="eggNOG" id="KOG3430">
    <property type="taxonomic scope" value="Eukaryota"/>
</dbReference>